<name>H1XNL6_CALAY</name>
<dbReference type="PaxDb" id="880073-Calab_3656"/>
<protein>
    <submittedName>
        <fullName evidence="3">Protein RodZ</fullName>
    </submittedName>
</protein>
<dbReference type="PANTHER" id="PTHR34475:SF1">
    <property type="entry name" value="CYTOSKELETON PROTEIN RODZ"/>
    <property type="match status" value="1"/>
</dbReference>
<dbReference type="eggNOG" id="COG1426">
    <property type="taxonomic scope" value="Bacteria"/>
</dbReference>
<proteinExistence type="predicted"/>
<evidence type="ECO:0000313" key="5">
    <source>
        <dbReference type="Proteomes" id="UP000004671"/>
    </source>
</evidence>
<keyword evidence="1" id="KW-0472">Membrane</keyword>
<keyword evidence="1" id="KW-1133">Transmembrane helix</keyword>
<dbReference type="Proteomes" id="UP000004671">
    <property type="component" value="Chromosome"/>
</dbReference>
<dbReference type="HOGENOM" id="CLU_1018125_0_0_0"/>
<dbReference type="Pfam" id="PF13464">
    <property type="entry name" value="RodZ_C"/>
    <property type="match status" value="1"/>
</dbReference>
<dbReference type="AlphaFoldDB" id="H1XNL6"/>
<keyword evidence="5" id="KW-1185">Reference proteome</keyword>
<dbReference type="EMBL" id="CP018099">
    <property type="protein sequence ID" value="APF19351.1"/>
    <property type="molecule type" value="Genomic_DNA"/>
</dbReference>
<dbReference type="InParanoid" id="H1XNL6"/>
<dbReference type="InterPro" id="IPR025194">
    <property type="entry name" value="RodZ-like_C"/>
</dbReference>
<dbReference type="Proteomes" id="UP000183868">
    <property type="component" value="Chromosome"/>
</dbReference>
<feature type="transmembrane region" description="Helical" evidence="1">
    <location>
        <begin position="108"/>
        <end position="130"/>
    </location>
</feature>
<evidence type="ECO:0000313" key="3">
    <source>
        <dbReference type="EMBL" id="APF19351.1"/>
    </source>
</evidence>
<dbReference type="PANTHER" id="PTHR34475">
    <property type="match status" value="1"/>
</dbReference>
<dbReference type="OrthoDB" id="9797543at2"/>
<sequence precursor="true">MGEQKDFNQILQELKTLREEKGITLEQISAQTKIKLIYLKQLEEGQLDKLPGVYDRFIFKTYLEKIGAENFNDLLHRFDAETGRLPGETTIVRQLKEKNKKQFISEFTLLKAIYIFIPILILIALFVIFFKNYKPKDDLQKSSVKELTAMDIVQQSLAQTETQQAAGAVDDSLLVEIRARDYCWLLHIKDHRDTSDVTLAPNTMIKVRADSVVELRMGNPAAVWMTVNEQKFDSLAAPGQVISYMKVTREGIVTKRVVKPRKKETTNESSQTQ</sequence>
<feature type="domain" description="Cytoskeleton protein RodZ-like C-terminal" evidence="2">
    <location>
        <begin position="177"/>
        <end position="241"/>
    </location>
</feature>
<reference evidence="3 6" key="2">
    <citation type="submission" date="2016-11" db="EMBL/GenBank/DDBJ databases">
        <title>Genomic analysis of Caldithrix abyssi and proposal of a novel bacterial phylum Caldithrichaeota.</title>
        <authorList>
            <person name="Kublanov I."/>
            <person name="Sigalova O."/>
            <person name="Gavrilov S."/>
            <person name="Lebedinsky A."/>
            <person name="Ivanova N."/>
            <person name="Daum C."/>
            <person name="Reddy T."/>
            <person name="Klenk H.P."/>
            <person name="Goker M."/>
            <person name="Reva O."/>
            <person name="Miroshnichenko M."/>
            <person name="Kyprides N."/>
            <person name="Woyke T."/>
            <person name="Gelfand M."/>
        </authorList>
    </citation>
    <scope>NUCLEOTIDE SEQUENCE [LARGE SCALE GENOMIC DNA]</scope>
    <source>
        <strain evidence="3 6">LF13</strain>
    </source>
</reference>
<gene>
    <name evidence="3" type="ORF">Cabys_2602</name>
    <name evidence="4" type="ORF">Calab_3656</name>
</gene>
<dbReference type="EMBL" id="CM001402">
    <property type="protein sequence ID" value="EHO43254.1"/>
    <property type="molecule type" value="Genomic_DNA"/>
</dbReference>
<evidence type="ECO:0000313" key="6">
    <source>
        <dbReference type="Proteomes" id="UP000183868"/>
    </source>
</evidence>
<evidence type="ECO:0000259" key="2">
    <source>
        <dbReference type="Pfam" id="PF13464"/>
    </source>
</evidence>
<dbReference type="KEGG" id="caby:Cabys_2602"/>
<reference evidence="4 5" key="1">
    <citation type="submission" date="2011-09" db="EMBL/GenBank/DDBJ databases">
        <title>The permanent draft genome of Caldithrix abyssi DSM 13497.</title>
        <authorList>
            <consortium name="US DOE Joint Genome Institute (JGI-PGF)"/>
            <person name="Lucas S."/>
            <person name="Han J."/>
            <person name="Lapidus A."/>
            <person name="Bruce D."/>
            <person name="Goodwin L."/>
            <person name="Pitluck S."/>
            <person name="Peters L."/>
            <person name="Kyrpides N."/>
            <person name="Mavromatis K."/>
            <person name="Ivanova N."/>
            <person name="Mikhailova N."/>
            <person name="Chertkov O."/>
            <person name="Detter J.C."/>
            <person name="Tapia R."/>
            <person name="Han C."/>
            <person name="Land M."/>
            <person name="Hauser L."/>
            <person name="Markowitz V."/>
            <person name="Cheng J.-F."/>
            <person name="Hugenholtz P."/>
            <person name="Woyke T."/>
            <person name="Wu D."/>
            <person name="Spring S."/>
            <person name="Brambilla E."/>
            <person name="Klenk H.-P."/>
            <person name="Eisen J.A."/>
        </authorList>
    </citation>
    <scope>NUCLEOTIDE SEQUENCE [LARGE SCALE GENOMIC DNA]</scope>
    <source>
        <strain evidence="4 5">DSM 13497</strain>
    </source>
</reference>
<dbReference type="InterPro" id="IPR010982">
    <property type="entry name" value="Lambda_DNA-bd_dom_sf"/>
</dbReference>
<keyword evidence="1" id="KW-0812">Transmembrane</keyword>
<dbReference type="GO" id="GO:0003677">
    <property type="term" value="F:DNA binding"/>
    <property type="evidence" value="ECO:0007669"/>
    <property type="project" value="InterPro"/>
</dbReference>
<accession>H1XNL6</accession>
<dbReference type="Gene3D" id="1.10.260.40">
    <property type="entry name" value="lambda repressor-like DNA-binding domains"/>
    <property type="match status" value="1"/>
</dbReference>
<dbReference type="RefSeq" id="WP_006930820.1">
    <property type="nucleotide sequence ID" value="NZ_CM001402.1"/>
</dbReference>
<dbReference type="STRING" id="880073.Cabys_2602"/>
<dbReference type="Pfam" id="PF13413">
    <property type="entry name" value="HTH_25"/>
    <property type="match status" value="1"/>
</dbReference>
<evidence type="ECO:0000313" key="4">
    <source>
        <dbReference type="EMBL" id="EHO43254.1"/>
    </source>
</evidence>
<organism evidence="4 5">
    <name type="scientific">Caldithrix abyssi DSM 13497</name>
    <dbReference type="NCBI Taxonomy" id="880073"/>
    <lineage>
        <taxon>Bacteria</taxon>
        <taxon>Pseudomonadati</taxon>
        <taxon>Calditrichota</taxon>
        <taxon>Calditrichia</taxon>
        <taxon>Calditrichales</taxon>
        <taxon>Calditrichaceae</taxon>
        <taxon>Caldithrix</taxon>
    </lineage>
</organism>
<dbReference type="InterPro" id="IPR050400">
    <property type="entry name" value="Bact_Cytoskel_RodZ"/>
</dbReference>
<evidence type="ECO:0000256" key="1">
    <source>
        <dbReference type="SAM" id="Phobius"/>
    </source>
</evidence>